<evidence type="ECO:0000256" key="1">
    <source>
        <dbReference type="ARBA" id="ARBA00022485"/>
    </source>
</evidence>
<keyword evidence="3 6" id="KW-0479">Metal-binding</keyword>
<dbReference type="GO" id="GO:0046872">
    <property type="term" value="F:metal ion binding"/>
    <property type="evidence" value="ECO:0007669"/>
    <property type="project" value="UniProtKB-KW"/>
</dbReference>
<organism evidence="8 9">
    <name type="scientific">Ignicoccus pacificus DSM 13166</name>
    <dbReference type="NCBI Taxonomy" id="940294"/>
    <lineage>
        <taxon>Archaea</taxon>
        <taxon>Thermoproteota</taxon>
        <taxon>Thermoprotei</taxon>
        <taxon>Desulfurococcales</taxon>
        <taxon>Desulfurococcaceae</taxon>
        <taxon>Ignicoccus</taxon>
    </lineage>
</organism>
<dbReference type="Proteomes" id="UP001063698">
    <property type="component" value="Chromosome"/>
</dbReference>
<evidence type="ECO:0000313" key="8">
    <source>
        <dbReference type="EMBL" id="UXD21862.1"/>
    </source>
</evidence>
<dbReference type="PIRSF" id="PIRSF004869">
    <property type="entry name" value="PflX_prd"/>
    <property type="match status" value="1"/>
</dbReference>
<dbReference type="InterPro" id="IPR013785">
    <property type="entry name" value="Aldolase_TIM"/>
</dbReference>
<dbReference type="InterPro" id="IPR058240">
    <property type="entry name" value="rSAM_sf"/>
</dbReference>
<name>A0A977KA43_9CREN</name>
<keyword evidence="4 6" id="KW-0408">Iron</keyword>
<dbReference type="GO" id="GO:0003824">
    <property type="term" value="F:catalytic activity"/>
    <property type="evidence" value="ECO:0007669"/>
    <property type="project" value="InterPro"/>
</dbReference>
<evidence type="ECO:0000256" key="6">
    <source>
        <dbReference type="PIRSR" id="PIRSR004869-50"/>
    </source>
</evidence>
<accession>A0A977KA43</accession>
<dbReference type="AlphaFoldDB" id="A0A977KA43"/>
<keyword evidence="1" id="KW-0004">4Fe-4S</keyword>
<protein>
    <submittedName>
        <fullName evidence="8">Radical SAM protein</fullName>
    </submittedName>
</protein>
<feature type="binding site" evidence="6">
    <location>
        <position position="142"/>
    </location>
    <ligand>
        <name>[4Fe-4S] cluster</name>
        <dbReference type="ChEBI" id="CHEBI:49883"/>
        <note>4Fe-4S-S-AdoMet</note>
    </ligand>
</feature>
<dbReference type="PANTHER" id="PTHR30352">
    <property type="entry name" value="PYRUVATE FORMATE-LYASE-ACTIVATING ENZYME"/>
    <property type="match status" value="1"/>
</dbReference>
<gene>
    <name evidence="8" type="ORF">IPA_08940</name>
</gene>
<dbReference type="GO" id="GO:0051539">
    <property type="term" value="F:4 iron, 4 sulfur cluster binding"/>
    <property type="evidence" value="ECO:0007669"/>
    <property type="project" value="UniProtKB-KW"/>
</dbReference>
<reference evidence="8" key="1">
    <citation type="submission" date="2013-11" db="EMBL/GenBank/DDBJ databases">
        <title>Comparative genomics of Ignicoccus.</title>
        <authorList>
            <person name="Podar M."/>
        </authorList>
    </citation>
    <scope>NUCLEOTIDE SEQUENCE</scope>
    <source>
        <strain evidence="8">DSM 13166</strain>
    </source>
</reference>
<dbReference type="Pfam" id="PF04055">
    <property type="entry name" value="Radical_SAM"/>
    <property type="match status" value="1"/>
</dbReference>
<dbReference type="CDD" id="cd01335">
    <property type="entry name" value="Radical_SAM"/>
    <property type="match status" value="1"/>
</dbReference>
<evidence type="ECO:0000259" key="7">
    <source>
        <dbReference type="PROSITE" id="PS51918"/>
    </source>
</evidence>
<evidence type="ECO:0000256" key="3">
    <source>
        <dbReference type="ARBA" id="ARBA00022723"/>
    </source>
</evidence>
<dbReference type="InterPro" id="IPR016431">
    <property type="entry name" value="Pyrv-formate_lyase-activ_prd"/>
</dbReference>
<dbReference type="PROSITE" id="PS51918">
    <property type="entry name" value="RADICAL_SAM"/>
    <property type="match status" value="1"/>
</dbReference>
<dbReference type="PANTHER" id="PTHR30352:SF22">
    <property type="entry name" value="PYRUVATE FORMATE-LYASE ACTIVATING ENZYME HOMOLOG"/>
    <property type="match status" value="1"/>
</dbReference>
<keyword evidence="5 6" id="KW-0411">Iron-sulfur</keyword>
<feature type="binding site" evidence="6">
    <location>
        <position position="139"/>
    </location>
    <ligand>
        <name>[4Fe-4S] cluster</name>
        <dbReference type="ChEBI" id="CHEBI:49883"/>
        <note>4Fe-4S-S-AdoMet</note>
    </ligand>
</feature>
<dbReference type="Gene3D" id="3.20.20.70">
    <property type="entry name" value="Aldolase class I"/>
    <property type="match status" value="1"/>
</dbReference>
<feature type="domain" description="Radical SAM core" evidence="7">
    <location>
        <begin position="118"/>
        <end position="346"/>
    </location>
</feature>
<feature type="binding site" evidence="6">
    <location>
        <position position="135"/>
    </location>
    <ligand>
        <name>[4Fe-4S] cluster</name>
        <dbReference type="ChEBI" id="CHEBI:49883"/>
        <note>4Fe-4S-S-AdoMet</note>
    </ligand>
</feature>
<comment type="cofactor">
    <cofactor evidence="6">
        <name>[4Fe-4S] cluster</name>
        <dbReference type="ChEBI" id="CHEBI:49883"/>
    </cofactor>
    <text evidence="6">Binds 1 [4Fe-4S] cluster. The cluster is coordinated with 3 cysteines and an exchangeable S-adenosyl-L-methionine.</text>
</comment>
<keyword evidence="9" id="KW-1185">Reference proteome</keyword>
<dbReference type="EMBL" id="CP006868">
    <property type="protein sequence ID" value="UXD21862.1"/>
    <property type="molecule type" value="Genomic_DNA"/>
</dbReference>
<dbReference type="InterPro" id="IPR034457">
    <property type="entry name" value="Organic_radical-activating"/>
</dbReference>
<evidence type="ECO:0000256" key="4">
    <source>
        <dbReference type="ARBA" id="ARBA00023004"/>
    </source>
</evidence>
<keyword evidence="2 6" id="KW-0949">S-adenosyl-L-methionine</keyword>
<proteinExistence type="predicted"/>
<evidence type="ECO:0000313" key="9">
    <source>
        <dbReference type="Proteomes" id="UP001063698"/>
    </source>
</evidence>
<sequence>MILCEACKRNKASKSIGLCYKCLKEGKRGSVDFHELMRLRLGLPPKPPKGGLRCGLCVNECEIPEGGIGYCGIWRNEGGRLRTSSKFFTYLDPLPTNCVATPVCPAATSRGFPKYTEVPGPEVGYYNLAVFAYGCTLDCLFCQNWEHKTDLFRVRERRWEELVEEAGREDVKCVCFFGGDPTPQSPYFIRASEEILKKYDGIKRICWETNGLENPSIMRKMAELSFRSGGIVKVDWKAWSPEVYEALTGVDGKKAVERLKENTKMIAKMGKKREEPPLLVVSVLLVPLYVTLEEVEGIASYLASLDSNVPMVLLAFYPSWLMRDLPTTSERHALEAMKVARRAGVKEVYLGNEHLLSDAEYPISVEELL</sequence>
<evidence type="ECO:0000256" key="5">
    <source>
        <dbReference type="ARBA" id="ARBA00023014"/>
    </source>
</evidence>
<dbReference type="SFLD" id="SFLDS00029">
    <property type="entry name" value="Radical_SAM"/>
    <property type="match status" value="1"/>
</dbReference>
<dbReference type="SUPFAM" id="SSF102114">
    <property type="entry name" value="Radical SAM enzymes"/>
    <property type="match status" value="1"/>
</dbReference>
<dbReference type="InterPro" id="IPR007197">
    <property type="entry name" value="rSAM"/>
</dbReference>
<dbReference type="KEGG" id="ipc:IPA_08940"/>
<evidence type="ECO:0000256" key="2">
    <source>
        <dbReference type="ARBA" id="ARBA00022691"/>
    </source>
</evidence>